<protein>
    <submittedName>
        <fullName evidence="7">Dioxygenase</fullName>
    </submittedName>
</protein>
<keyword evidence="5" id="KW-0560">Oxidoreductase</keyword>
<keyword evidence="3" id="KW-0479">Metal-binding</keyword>
<dbReference type="AlphaFoldDB" id="A0A419TBR1"/>
<organism evidence="7 8">
    <name type="scientific">Lacrimispora algidixylanolytica</name>
    <dbReference type="NCBI Taxonomy" id="94868"/>
    <lineage>
        <taxon>Bacteria</taxon>
        <taxon>Bacillati</taxon>
        <taxon>Bacillota</taxon>
        <taxon>Clostridia</taxon>
        <taxon>Lachnospirales</taxon>
        <taxon>Lachnospiraceae</taxon>
        <taxon>Lacrimispora</taxon>
    </lineage>
</organism>
<keyword evidence="8" id="KW-1185">Reference proteome</keyword>
<keyword evidence="7" id="KW-0223">Dioxygenase</keyword>
<dbReference type="OrthoDB" id="9790889at2"/>
<reference evidence="7 8" key="1">
    <citation type="submission" date="2016-08" db="EMBL/GenBank/DDBJ databases">
        <title>A new outlook on sporulation: Clostridium algidixylanolyticum.</title>
        <authorList>
            <person name="Poppleton D.I."/>
            <person name="Gribaldo S."/>
        </authorList>
    </citation>
    <scope>NUCLEOTIDE SEQUENCE [LARGE SCALE GENOMIC DNA]</scope>
    <source>
        <strain evidence="7 8">SPL73</strain>
    </source>
</reference>
<evidence type="ECO:0000256" key="3">
    <source>
        <dbReference type="ARBA" id="ARBA00022723"/>
    </source>
</evidence>
<dbReference type="CDD" id="cd07363">
    <property type="entry name" value="45_DOPA_Dioxygenase"/>
    <property type="match status" value="1"/>
</dbReference>
<feature type="domain" description="Extradiol ring-cleavage dioxygenase class III enzyme subunit B" evidence="6">
    <location>
        <begin position="28"/>
        <end position="245"/>
    </location>
</feature>
<dbReference type="SUPFAM" id="SSF53213">
    <property type="entry name" value="LigB-like"/>
    <property type="match status" value="1"/>
</dbReference>
<dbReference type="InterPro" id="IPR004183">
    <property type="entry name" value="Xdiol_dOase_suB"/>
</dbReference>
<sequence length="254" mass="28862">MIHPMFLCHGAPDLVLEDNEYIRLLKEIGKSLKPKAVVLFTAHWETEVTAISAVEGTYDMIYDFYGFPAELYRIKYPAKGSPELAERIKSLLKEHEISSNLDHSRGIDHGTWSLLSLLFPEADIPVVQVSINPFRSKEEQFLIGEALKPLAEEDILILGSGSTVHNLGALNGNATEPESWAVEFDDWIIDRVERLDSEELFRYQSLAPHARHAVPREEHIMPLYTAMGSGRDRTPKLLHRSYAYGTFTYLGFEF</sequence>
<comment type="similarity">
    <text evidence="2">Belongs to the DODA-type extradiol aromatic ring-opening dioxygenase family.</text>
</comment>
<dbReference type="GO" id="GO:0008198">
    <property type="term" value="F:ferrous iron binding"/>
    <property type="evidence" value="ECO:0007669"/>
    <property type="project" value="InterPro"/>
</dbReference>
<comment type="cofactor">
    <cofactor evidence="1">
        <name>Zn(2+)</name>
        <dbReference type="ChEBI" id="CHEBI:29105"/>
    </cofactor>
</comment>
<dbReference type="Proteomes" id="UP000284277">
    <property type="component" value="Unassembled WGS sequence"/>
</dbReference>
<dbReference type="Gene3D" id="3.40.830.10">
    <property type="entry name" value="LigB-like"/>
    <property type="match status" value="1"/>
</dbReference>
<keyword evidence="4" id="KW-0862">Zinc</keyword>
<proteinExistence type="inferred from homology"/>
<dbReference type="GO" id="GO:0008270">
    <property type="term" value="F:zinc ion binding"/>
    <property type="evidence" value="ECO:0007669"/>
    <property type="project" value="InterPro"/>
</dbReference>
<name>A0A419TBR1_9FIRM</name>
<evidence type="ECO:0000256" key="4">
    <source>
        <dbReference type="ARBA" id="ARBA00022833"/>
    </source>
</evidence>
<gene>
    <name evidence="7" type="ORF">BET01_00755</name>
</gene>
<accession>A0A419TBR1</accession>
<dbReference type="Pfam" id="PF02900">
    <property type="entry name" value="LigB"/>
    <property type="match status" value="1"/>
</dbReference>
<evidence type="ECO:0000313" key="8">
    <source>
        <dbReference type="Proteomes" id="UP000284277"/>
    </source>
</evidence>
<comment type="caution">
    <text evidence="7">The sequence shown here is derived from an EMBL/GenBank/DDBJ whole genome shotgun (WGS) entry which is preliminary data.</text>
</comment>
<evidence type="ECO:0000259" key="6">
    <source>
        <dbReference type="Pfam" id="PF02900"/>
    </source>
</evidence>
<dbReference type="PIRSF" id="PIRSF006157">
    <property type="entry name" value="Doxgns_DODA"/>
    <property type="match status" value="1"/>
</dbReference>
<evidence type="ECO:0000256" key="5">
    <source>
        <dbReference type="ARBA" id="ARBA00023002"/>
    </source>
</evidence>
<dbReference type="PANTHER" id="PTHR30096">
    <property type="entry name" value="4,5-DOPA DIOXYGENASE EXTRADIOL-LIKE PROTEIN"/>
    <property type="match status" value="1"/>
</dbReference>
<dbReference type="RefSeq" id="WP_120194853.1">
    <property type="nucleotide sequence ID" value="NZ_MCIA01000001.1"/>
</dbReference>
<evidence type="ECO:0000313" key="7">
    <source>
        <dbReference type="EMBL" id="RKD34919.1"/>
    </source>
</evidence>
<dbReference type="EMBL" id="MCIA01000001">
    <property type="protein sequence ID" value="RKD34919.1"/>
    <property type="molecule type" value="Genomic_DNA"/>
</dbReference>
<evidence type="ECO:0000256" key="1">
    <source>
        <dbReference type="ARBA" id="ARBA00001947"/>
    </source>
</evidence>
<dbReference type="PANTHER" id="PTHR30096:SF0">
    <property type="entry name" value="4,5-DOPA DIOXYGENASE EXTRADIOL-LIKE PROTEIN"/>
    <property type="match status" value="1"/>
</dbReference>
<evidence type="ECO:0000256" key="2">
    <source>
        <dbReference type="ARBA" id="ARBA00007581"/>
    </source>
</evidence>
<dbReference type="InterPro" id="IPR014436">
    <property type="entry name" value="Extradiol_dOase_DODA"/>
</dbReference>
<dbReference type="GO" id="GO:0016702">
    <property type="term" value="F:oxidoreductase activity, acting on single donors with incorporation of molecular oxygen, incorporation of two atoms of oxygen"/>
    <property type="evidence" value="ECO:0007669"/>
    <property type="project" value="UniProtKB-ARBA"/>
</dbReference>